<proteinExistence type="predicted"/>
<dbReference type="STRING" id="1261.HMPREF3195_00512"/>
<dbReference type="Pfam" id="PF13412">
    <property type="entry name" value="HTH_24"/>
    <property type="match status" value="1"/>
</dbReference>
<dbReference type="Proteomes" id="UP000255101">
    <property type="component" value="Unassembled WGS sequence"/>
</dbReference>
<dbReference type="PROSITE" id="PS00519">
    <property type="entry name" value="HTH_ASNC_1"/>
    <property type="match status" value="1"/>
</dbReference>
<keyword evidence="2" id="KW-0238">DNA-binding</keyword>
<dbReference type="Gene3D" id="3.30.70.920">
    <property type="match status" value="1"/>
</dbReference>
<sequence length="151" mass="16766">MTKKVYEERMDLTDAKIIEILQDNGRISMKDLGIAVGLTSPAVSERVKRLEESGIISCYKAIINPDSMGRSIKAFINVSLPGTAYDLFLEQVEQDPRIVEGHHITGDDSFLIKVIVENMDDLENVINGLKDFGRTKTSVILSTPIQSKSII</sequence>
<dbReference type="GO" id="GO:0005829">
    <property type="term" value="C:cytosol"/>
    <property type="evidence" value="ECO:0007669"/>
    <property type="project" value="TreeGrafter"/>
</dbReference>
<dbReference type="InterPro" id="IPR036390">
    <property type="entry name" value="WH_DNA-bd_sf"/>
</dbReference>
<dbReference type="PRINTS" id="PR00033">
    <property type="entry name" value="HTHASNC"/>
</dbReference>
<dbReference type="InterPro" id="IPR000485">
    <property type="entry name" value="AsnC-type_HTH_dom"/>
</dbReference>
<dbReference type="PANTHER" id="PTHR30154">
    <property type="entry name" value="LEUCINE-RESPONSIVE REGULATORY PROTEIN"/>
    <property type="match status" value="1"/>
</dbReference>
<evidence type="ECO:0000313" key="5">
    <source>
        <dbReference type="EMBL" id="KXI13837.1"/>
    </source>
</evidence>
<evidence type="ECO:0000259" key="4">
    <source>
        <dbReference type="PROSITE" id="PS50956"/>
    </source>
</evidence>
<dbReference type="AlphaFoldDB" id="A0A135YWT7"/>
<dbReference type="InterPro" id="IPR019885">
    <property type="entry name" value="Tscrpt_reg_HTH_AsnC-type_CS"/>
</dbReference>
<evidence type="ECO:0000256" key="3">
    <source>
        <dbReference type="ARBA" id="ARBA00023163"/>
    </source>
</evidence>
<keyword evidence="1" id="KW-0805">Transcription regulation</keyword>
<dbReference type="eggNOG" id="COG1522">
    <property type="taxonomic scope" value="Bacteria"/>
</dbReference>
<dbReference type="InterPro" id="IPR011991">
    <property type="entry name" value="ArsR-like_HTH"/>
</dbReference>
<dbReference type="EMBL" id="UGTB01000004">
    <property type="protein sequence ID" value="SUB61701.1"/>
    <property type="molecule type" value="Genomic_DNA"/>
</dbReference>
<dbReference type="InterPro" id="IPR019887">
    <property type="entry name" value="Tscrpt_reg_AsnC/Lrp_C"/>
</dbReference>
<accession>A0A135YWT7</accession>
<evidence type="ECO:0000313" key="7">
    <source>
        <dbReference type="Proteomes" id="UP000070326"/>
    </source>
</evidence>
<dbReference type="CDD" id="cd00090">
    <property type="entry name" value="HTH_ARSR"/>
    <property type="match status" value="1"/>
</dbReference>
<dbReference type="SUPFAM" id="SSF54909">
    <property type="entry name" value="Dimeric alpha+beta barrel"/>
    <property type="match status" value="1"/>
</dbReference>
<evidence type="ECO:0000256" key="1">
    <source>
        <dbReference type="ARBA" id="ARBA00023015"/>
    </source>
</evidence>
<dbReference type="PATRIC" id="fig|1261.3.peg.1832"/>
<gene>
    <name evidence="6" type="primary">lrpC</name>
    <name evidence="5" type="ORF">HMPREF3195_00512</name>
    <name evidence="6" type="ORF">NCTC11460_01647</name>
</gene>
<dbReference type="GO" id="GO:0043200">
    <property type="term" value="P:response to amino acid"/>
    <property type="evidence" value="ECO:0007669"/>
    <property type="project" value="TreeGrafter"/>
</dbReference>
<dbReference type="SMART" id="SM00344">
    <property type="entry name" value="HTH_ASNC"/>
    <property type="match status" value="1"/>
</dbReference>
<name>A0A135YWT7_9FIRM</name>
<reference evidence="6 8" key="2">
    <citation type="submission" date="2018-06" db="EMBL/GenBank/DDBJ databases">
        <authorList>
            <consortium name="Pathogen Informatics"/>
            <person name="Doyle S."/>
        </authorList>
    </citation>
    <scope>NUCLEOTIDE SEQUENCE [LARGE SCALE GENOMIC DNA]</scope>
    <source>
        <strain evidence="6 8">NCTC11460</strain>
    </source>
</reference>
<dbReference type="InterPro" id="IPR036388">
    <property type="entry name" value="WH-like_DNA-bd_sf"/>
</dbReference>
<dbReference type="Pfam" id="PF01037">
    <property type="entry name" value="AsnC_trans_reg"/>
    <property type="match status" value="1"/>
</dbReference>
<dbReference type="InterPro" id="IPR019888">
    <property type="entry name" value="Tscrpt_reg_AsnC-like"/>
</dbReference>
<dbReference type="PROSITE" id="PS50956">
    <property type="entry name" value="HTH_ASNC_2"/>
    <property type="match status" value="1"/>
</dbReference>
<reference evidence="5 7" key="1">
    <citation type="submission" date="2016-02" db="EMBL/GenBank/DDBJ databases">
        <authorList>
            <person name="Wen L."/>
            <person name="He K."/>
            <person name="Yang H."/>
        </authorList>
    </citation>
    <scope>NUCLEOTIDE SEQUENCE [LARGE SCALE GENOMIC DNA]</scope>
    <source>
        <strain evidence="5 7">MJR8628A</strain>
    </source>
</reference>
<evidence type="ECO:0000313" key="6">
    <source>
        <dbReference type="EMBL" id="SUB61701.1"/>
    </source>
</evidence>
<dbReference type="Gene3D" id="1.10.10.10">
    <property type="entry name" value="Winged helix-like DNA-binding domain superfamily/Winged helix DNA-binding domain"/>
    <property type="match status" value="1"/>
</dbReference>
<dbReference type="Proteomes" id="UP000070326">
    <property type="component" value="Unassembled WGS sequence"/>
</dbReference>
<dbReference type="PANTHER" id="PTHR30154:SF53">
    <property type="entry name" value="HTH-TYPE TRANSCRIPTIONAL REGULATOR LRPC"/>
    <property type="match status" value="1"/>
</dbReference>
<dbReference type="EMBL" id="LSQZ01000017">
    <property type="protein sequence ID" value="KXI13837.1"/>
    <property type="molecule type" value="Genomic_DNA"/>
</dbReference>
<keyword evidence="3" id="KW-0804">Transcription</keyword>
<evidence type="ECO:0000313" key="8">
    <source>
        <dbReference type="Proteomes" id="UP000255101"/>
    </source>
</evidence>
<organism evidence="5 7">
    <name type="scientific">Peptostreptococcus anaerobius</name>
    <dbReference type="NCBI Taxonomy" id="1261"/>
    <lineage>
        <taxon>Bacteria</taxon>
        <taxon>Bacillati</taxon>
        <taxon>Bacillota</taxon>
        <taxon>Clostridia</taxon>
        <taxon>Peptostreptococcales</taxon>
        <taxon>Peptostreptococcaceae</taxon>
        <taxon>Peptostreptococcus</taxon>
    </lineage>
</organism>
<dbReference type="SUPFAM" id="SSF46785">
    <property type="entry name" value="Winged helix' DNA-binding domain"/>
    <property type="match status" value="1"/>
</dbReference>
<protein>
    <submittedName>
        <fullName evidence="6">HTH-type transcriptional regulator lrpC</fullName>
    </submittedName>
    <submittedName>
        <fullName evidence="5">Transcriptional regulator, AsnC family</fullName>
    </submittedName>
</protein>
<dbReference type="InterPro" id="IPR011008">
    <property type="entry name" value="Dimeric_a/b-barrel"/>
</dbReference>
<feature type="domain" description="HTH asnC-type" evidence="4">
    <location>
        <begin position="10"/>
        <end position="71"/>
    </location>
</feature>
<dbReference type="GO" id="GO:0043565">
    <property type="term" value="F:sequence-specific DNA binding"/>
    <property type="evidence" value="ECO:0007669"/>
    <property type="project" value="InterPro"/>
</dbReference>
<evidence type="ECO:0000256" key="2">
    <source>
        <dbReference type="ARBA" id="ARBA00023125"/>
    </source>
</evidence>